<feature type="region of interest" description="Disordered" evidence="1">
    <location>
        <begin position="78"/>
        <end position="106"/>
    </location>
</feature>
<organism evidence="2 3">
    <name type="scientific">Pseudoalteromonas piratica</name>
    <dbReference type="NCBI Taxonomy" id="1348114"/>
    <lineage>
        <taxon>Bacteria</taxon>
        <taxon>Pseudomonadati</taxon>
        <taxon>Pseudomonadota</taxon>
        <taxon>Gammaproteobacteria</taxon>
        <taxon>Alteromonadales</taxon>
        <taxon>Pseudoalteromonadaceae</taxon>
        <taxon>Pseudoalteromonas</taxon>
    </lineage>
</organism>
<protein>
    <recommendedName>
        <fullName evidence="4">Lipoprotein</fullName>
    </recommendedName>
</protein>
<dbReference type="AlphaFoldDB" id="A0A0A7EEL1"/>
<dbReference type="EMBL" id="CP009888">
    <property type="protein sequence ID" value="AIY64462.1"/>
    <property type="molecule type" value="Genomic_DNA"/>
</dbReference>
<dbReference type="RefSeq" id="WP_038639189.1">
    <property type="nucleotide sequence ID" value="NZ_CP009888.1"/>
</dbReference>
<accession>A0A0A7EEL1</accession>
<evidence type="ECO:0000313" key="3">
    <source>
        <dbReference type="Proteomes" id="UP000030341"/>
    </source>
</evidence>
<keyword evidence="3" id="KW-1185">Reference proteome</keyword>
<dbReference type="HOGENOM" id="CLU_2220949_0_0_6"/>
<feature type="compositionally biased region" description="Basic and acidic residues" evidence="1">
    <location>
        <begin position="78"/>
        <end position="92"/>
    </location>
</feature>
<reference evidence="2 3" key="1">
    <citation type="submission" date="2014-11" db="EMBL/GenBank/DDBJ databases">
        <title>Complete Genome Sequence of Pseudoalteromonas sp. Strain OCN003 Isolated from Kaneohe Bay, Oahu, Hawaii.</title>
        <authorList>
            <person name="Beurmann S."/>
            <person name="Videau P."/>
            <person name="Ushijima B."/>
            <person name="Smith A.M."/>
            <person name="Aeby G.S."/>
            <person name="Callahan S.M."/>
            <person name="Belcaid M."/>
        </authorList>
    </citation>
    <scope>NUCLEOTIDE SEQUENCE [LARGE SCALE GENOMIC DNA]</scope>
    <source>
        <strain evidence="2 3">OCN003</strain>
    </source>
</reference>
<evidence type="ECO:0008006" key="4">
    <source>
        <dbReference type="Google" id="ProtNLM"/>
    </source>
</evidence>
<evidence type="ECO:0000256" key="1">
    <source>
        <dbReference type="SAM" id="MobiDB-lite"/>
    </source>
</evidence>
<proteinExistence type="predicted"/>
<evidence type="ECO:0000313" key="2">
    <source>
        <dbReference type="EMBL" id="AIY64462.1"/>
    </source>
</evidence>
<dbReference type="Proteomes" id="UP000030341">
    <property type="component" value="Chromosome 1"/>
</dbReference>
<sequence>MKKIISVSFLFFVLAGCNSTTNYQATKEKSDVGESNAQVTQVNSEVSKGGAICRQEKTIGSNVRRTVCRTKAQIEEEKKEAELAQRDMRRQVGGDINSSLKRGAGN</sequence>
<gene>
    <name evidence="2" type="ORF">OM33_04370</name>
</gene>
<dbReference type="KEGG" id="pseo:OM33_04370"/>
<dbReference type="PROSITE" id="PS51257">
    <property type="entry name" value="PROKAR_LIPOPROTEIN"/>
    <property type="match status" value="1"/>
</dbReference>
<name>A0A0A7EEL1_9GAMM</name>